<keyword evidence="1" id="KW-1133">Transmembrane helix</keyword>
<feature type="transmembrane region" description="Helical" evidence="1">
    <location>
        <begin position="169"/>
        <end position="188"/>
    </location>
</feature>
<sequence length="258" mass="28749">MSGTQMDHDVKEYLDSYKVDFPNEDELEASIEFIMAKVPVRETRSEVIKRKANSLMLNSVRELLNFGWAFWTLNGAFLLLGMISLIQWSDEPYTMIFMLAPLPFIVGIFEIMKSRDKGMIELELTLKYNAQQILTSRLFVVGLYNLLMNAGLSAVLLTVNPEIQIARLFLSWTVPYVLVTGIAFLLALKTKGIPASATFIALWIAVSAAGFRLPGLSEMFIKIGVLPAAGLIFAGVLVWVINIASIRKMGIGGEKYES</sequence>
<evidence type="ECO:0000313" key="3">
    <source>
        <dbReference type="Proteomes" id="UP000279911"/>
    </source>
</evidence>
<feature type="transmembrane region" description="Helical" evidence="1">
    <location>
        <begin position="92"/>
        <end position="112"/>
    </location>
</feature>
<dbReference type="AlphaFoldDB" id="A0A3R9EZQ5"/>
<dbReference type="OrthoDB" id="1912744at2"/>
<dbReference type="Proteomes" id="UP000279911">
    <property type="component" value="Unassembled WGS sequence"/>
</dbReference>
<dbReference type="RefSeq" id="WP_125480489.1">
    <property type="nucleotide sequence ID" value="NZ_RSFW01000014.1"/>
</dbReference>
<evidence type="ECO:0000313" key="2">
    <source>
        <dbReference type="EMBL" id="RSD26830.1"/>
    </source>
</evidence>
<dbReference type="EMBL" id="RSFW01000014">
    <property type="protein sequence ID" value="RSD26830.1"/>
    <property type="molecule type" value="Genomic_DNA"/>
</dbReference>
<proteinExistence type="predicted"/>
<feature type="transmembrane region" description="Helical" evidence="1">
    <location>
        <begin position="133"/>
        <end position="157"/>
    </location>
</feature>
<feature type="transmembrane region" description="Helical" evidence="1">
    <location>
        <begin position="63"/>
        <end position="86"/>
    </location>
</feature>
<feature type="transmembrane region" description="Helical" evidence="1">
    <location>
        <begin position="219"/>
        <end position="241"/>
    </location>
</feature>
<evidence type="ECO:0000256" key="1">
    <source>
        <dbReference type="SAM" id="Phobius"/>
    </source>
</evidence>
<protein>
    <submittedName>
        <fullName evidence="2">Uncharacterized protein</fullName>
    </submittedName>
</protein>
<gene>
    <name evidence="2" type="ORF">EJA10_13325</name>
</gene>
<name>A0A3R9EZQ5_9BACI</name>
<keyword evidence="1" id="KW-0812">Transmembrane</keyword>
<accession>A0A3R9EZQ5</accession>
<reference evidence="3" key="1">
    <citation type="submission" date="2018-12" db="EMBL/GenBank/DDBJ databases">
        <title>Bacillus chawlae sp. nov., Bacillus glennii sp. nov., and Bacillus saganii sp. nov. Isolated from the Vehicle Assembly Building at Kennedy Space Center where the Viking Spacecraft were Assembled.</title>
        <authorList>
            <person name="Seuylemezian A."/>
            <person name="Vaishampayan P."/>
        </authorList>
    </citation>
    <scope>NUCLEOTIDE SEQUENCE [LARGE SCALE GENOMIC DNA]</scope>
    <source>
        <strain evidence="3">DSM 13966</strain>
    </source>
</reference>
<keyword evidence="1" id="KW-0472">Membrane</keyword>
<organism evidence="2 3">
    <name type="scientific">Mesobacillus subterraneus</name>
    <dbReference type="NCBI Taxonomy" id="285983"/>
    <lineage>
        <taxon>Bacteria</taxon>
        <taxon>Bacillati</taxon>
        <taxon>Bacillota</taxon>
        <taxon>Bacilli</taxon>
        <taxon>Bacillales</taxon>
        <taxon>Bacillaceae</taxon>
        <taxon>Mesobacillus</taxon>
    </lineage>
</organism>
<feature type="transmembrane region" description="Helical" evidence="1">
    <location>
        <begin position="195"/>
        <end position="213"/>
    </location>
</feature>
<comment type="caution">
    <text evidence="2">The sequence shown here is derived from an EMBL/GenBank/DDBJ whole genome shotgun (WGS) entry which is preliminary data.</text>
</comment>